<evidence type="ECO:0000256" key="1">
    <source>
        <dbReference type="SAM" id="MobiDB-lite"/>
    </source>
</evidence>
<name>A0A438MTT6_EXOME</name>
<feature type="compositionally biased region" description="Low complexity" evidence="1">
    <location>
        <begin position="92"/>
        <end position="106"/>
    </location>
</feature>
<reference evidence="2 3" key="1">
    <citation type="submission" date="2017-03" db="EMBL/GenBank/DDBJ databases">
        <title>Genomes of endolithic fungi from Antarctica.</title>
        <authorList>
            <person name="Coleine C."/>
            <person name="Masonjones S."/>
            <person name="Stajich J.E."/>
        </authorList>
    </citation>
    <scope>NUCLEOTIDE SEQUENCE [LARGE SCALE GENOMIC DNA]</scope>
    <source>
        <strain evidence="2 3">CCFEE 6314</strain>
    </source>
</reference>
<evidence type="ECO:0000313" key="2">
    <source>
        <dbReference type="EMBL" id="RVX67094.1"/>
    </source>
</evidence>
<comment type="caution">
    <text evidence="2">The sequence shown here is derived from an EMBL/GenBank/DDBJ whole genome shotgun (WGS) entry which is preliminary data.</text>
</comment>
<dbReference type="Proteomes" id="UP000288859">
    <property type="component" value="Unassembled WGS sequence"/>
</dbReference>
<sequence>MKKLVRSISTRRTKFGSELTTPTTPTSSDRALFFLASTGILLPTKSDHAHNSTPSLIPPNTTLYFPQCPHSTPPTPQPAGMAVPLALKAQASATSSAPSTPLSSTLDNSIIHSPASNTSHREEWDRIDITSHPSVASPIHESAFPSPHFFTSPKRCFDCTIALARTMQKTTHQAFDPKIQAARQALRAAMAAEQAADDTTPDTARLREWVSQAKGRVGDFTAQRDAEVKAIWHDVIKAWEGGVREVIKDDGTGQGLELCRFQMVHVDFVDPLEETEVTSTMITTTKTGGERVPTTEIAQQVVDSSLEILDGWKVDVEWHTR</sequence>
<feature type="compositionally biased region" description="Polar residues" evidence="1">
    <location>
        <begin position="107"/>
        <end position="118"/>
    </location>
</feature>
<accession>A0A438MTT6</accession>
<organism evidence="2 3">
    <name type="scientific">Exophiala mesophila</name>
    <name type="common">Black yeast-like fungus</name>
    <dbReference type="NCBI Taxonomy" id="212818"/>
    <lineage>
        <taxon>Eukaryota</taxon>
        <taxon>Fungi</taxon>
        <taxon>Dikarya</taxon>
        <taxon>Ascomycota</taxon>
        <taxon>Pezizomycotina</taxon>
        <taxon>Eurotiomycetes</taxon>
        <taxon>Chaetothyriomycetidae</taxon>
        <taxon>Chaetothyriales</taxon>
        <taxon>Herpotrichiellaceae</taxon>
        <taxon>Exophiala</taxon>
    </lineage>
</organism>
<proteinExistence type="predicted"/>
<dbReference type="EMBL" id="NAJM01000052">
    <property type="protein sequence ID" value="RVX67094.1"/>
    <property type="molecule type" value="Genomic_DNA"/>
</dbReference>
<dbReference type="OrthoDB" id="4118494at2759"/>
<feature type="region of interest" description="Disordered" evidence="1">
    <location>
        <begin position="92"/>
        <end position="122"/>
    </location>
</feature>
<gene>
    <name evidence="2" type="ORF">B0A52_08337</name>
</gene>
<dbReference type="AlphaFoldDB" id="A0A438MTT6"/>
<evidence type="ECO:0000313" key="3">
    <source>
        <dbReference type="Proteomes" id="UP000288859"/>
    </source>
</evidence>
<protein>
    <submittedName>
        <fullName evidence="2">Uncharacterized protein</fullName>
    </submittedName>
</protein>
<dbReference type="VEuPathDB" id="FungiDB:PV10_00701"/>